<name>A0A411YKG0_9ACTN</name>
<dbReference type="PROSITE" id="PS50883">
    <property type="entry name" value="EAL"/>
    <property type="match status" value="1"/>
</dbReference>
<evidence type="ECO:0000313" key="5">
    <source>
        <dbReference type="Proteomes" id="UP000291469"/>
    </source>
</evidence>
<dbReference type="Pfam" id="PF00563">
    <property type="entry name" value="EAL"/>
    <property type="match status" value="1"/>
</dbReference>
<dbReference type="InterPro" id="IPR035919">
    <property type="entry name" value="EAL_sf"/>
</dbReference>
<protein>
    <submittedName>
        <fullName evidence="4">EAL domain-containing protein</fullName>
    </submittedName>
</protein>
<dbReference type="InterPro" id="IPR001633">
    <property type="entry name" value="EAL_dom"/>
</dbReference>
<dbReference type="RefSeq" id="WP_131156668.1">
    <property type="nucleotide sequence ID" value="NZ_CP036402.1"/>
</dbReference>
<evidence type="ECO:0000313" key="4">
    <source>
        <dbReference type="EMBL" id="QBI21676.1"/>
    </source>
</evidence>
<dbReference type="SMART" id="SM00052">
    <property type="entry name" value="EAL"/>
    <property type="match status" value="1"/>
</dbReference>
<dbReference type="SUPFAM" id="SSF141868">
    <property type="entry name" value="EAL domain-like"/>
    <property type="match status" value="1"/>
</dbReference>
<sequence>MTSTRGGNRPPAAGRRTAVARAVHRAAGAGSIISVWWAVGAVVGMVVLSWGASWLLGGAARVVPHWYYFPVLFAALRFGHVGALVVALASGLLAGPLTPELVGEGTAQNPSEWLTRTVFFVAVGQVAALLVQPSLPSLTADVRRRRTERSIRGALARGEFELHFQPVLSVAHGETVGAEALIRWRDPQRGLLPAGAFMPEVERTETIHEVGAWVLREACAHAAAWPDDRAWVAVNLSGAELDSPDLPRRVASTLERTGLPPARLCIEITETVLVEDFEGSRQRLDELAGTGVRVAIDDFGTGFSSLAYAHRFPADVLKIDRSFVAALETDPQGGAMVGSIVILARTLGMRTIAEGVETQVQQHRLPELGCDMAQGYHYHRPMPAGDLDVLLRAQQFHRNDAEGAAEPGGVGAGDRADGVDGTDRIGEADEADREDPVGRTPRRR</sequence>
<accession>A0A411YKG0</accession>
<evidence type="ECO:0000256" key="2">
    <source>
        <dbReference type="SAM" id="Phobius"/>
    </source>
</evidence>
<feature type="transmembrane region" description="Helical" evidence="2">
    <location>
        <begin position="68"/>
        <end position="93"/>
    </location>
</feature>
<keyword evidence="2" id="KW-1133">Transmembrane helix</keyword>
<gene>
    <name evidence="4" type="ORF">ER308_20295</name>
</gene>
<evidence type="ECO:0000256" key="1">
    <source>
        <dbReference type="SAM" id="MobiDB-lite"/>
    </source>
</evidence>
<feature type="region of interest" description="Disordered" evidence="1">
    <location>
        <begin position="400"/>
        <end position="444"/>
    </location>
</feature>
<dbReference type="GO" id="GO:0071111">
    <property type="term" value="F:cyclic-guanylate-specific phosphodiesterase activity"/>
    <property type="evidence" value="ECO:0007669"/>
    <property type="project" value="InterPro"/>
</dbReference>
<dbReference type="AlphaFoldDB" id="A0A411YKG0"/>
<keyword evidence="2" id="KW-0472">Membrane</keyword>
<keyword evidence="2" id="KW-0812">Transmembrane</keyword>
<dbReference type="OrthoDB" id="23692at2"/>
<dbReference type="InterPro" id="IPR050706">
    <property type="entry name" value="Cyclic-di-GMP_PDE-like"/>
</dbReference>
<dbReference type="Gene3D" id="3.20.20.450">
    <property type="entry name" value="EAL domain"/>
    <property type="match status" value="1"/>
</dbReference>
<feature type="transmembrane region" description="Helical" evidence="2">
    <location>
        <begin position="35"/>
        <end position="56"/>
    </location>
</feature>
<proteinExistence type="predicted"/>
<keyword evidence="5" id="KW-1185">Reference proteome</keyword>
<evidence type="ECO:0000259" key="3">
    <source>
        <dbReference type="PROSITE" id="PS50883"/>
    </source>
</evidence>
<feature type="domain" description="EAL" evidence="3">
    <location>
        <begin position="144"/>
        <end position="395"/>
    </location>
</feature>
<reference evidence="4 5" key="1">
    <citation type="submission" date="2019-01" db="EMBL/GenBank/DDBJ databases">
        <title>Egibacter rhizosphaerae EGI 80759T.</title>
        <authorList>
            <person name="Chen D.-D."/>
            <person name="Tian Y."/>
            <person name="Jiao J.-Y."/>
            <person name="Zhang X.-T."/>
            <person name="Zhang Y.-G."/>
            <person name="Zhang Y."/>
            <person name="Xiao M."/>
            <person name="Shu W.-S."/>
            <person name="Li W.-J."/>
        </authorList>
    </citation>
    <scope>NUCLEOTIDE SEQUENCE [LARGE SCALE GENOMIC DNA]</scope>
    <source>
        <strain evidence="4 5">EGI 80759</strain>
    </source>
</reference>
<dbReference type="PANTHER" id="PTHR33121:SF79">
    <property type="entry name" value="CYCLIC DI-GMP PHOSPHODIESTERASE PDED-RELATED"/>
    <property type="match status" value="1"/>
</dbReference>
<dbReference type="PANTHER" id="PTHR33121">
    <property type="entry name" value="CYCLIC DI-GMP PHOSPHODIESTERASE PDEF"/>
    <property type="match status" value="1"/>
</dbReference>
<feature type="compositionally biased region" description="Basic and acidic residues" evidence="1">
    <location>
        <begin position="414"/>
        <end position="427"/>
    </location>
</feature>
<dbReference type="CDD" id="cd01948">
    <property type="entry name" value="EAL"/>
    <property type="match status" value="1"/>
</dbReference>
<organism evidence="4 5">
    <name type="scientific">Egibacter rhizosphaerae</name>
    <dbReference type="NCBI Taxonomy" id="1670831"/>
    <lineage>
        <taxon>Bacteria</taxon>
        <taxon>Bacillati</taxon>
        <taxon>Actinomycetota</taxon>
        <taxon>Nitriliruptoria</taxon>
        <taxon>Egibacterales</taxon>
        <taxon>Egibacteraceae</taxon>
        <taxon>Egibacter</taxon>
    </lineage>
</organism>
<dbReference type="Proteomes" id="UP000291469">
    <property type="component" value="Chromosome"/>
</dbReference>
<dbReference type="EMBL" id="CP036402">
    <property type="protein sequence ID" value="QBI21676.1"/>
    <property type="molecule type" value="Genomic_DNA"/>
</dbReference>
<dbReference type="KEGG" id="erz:ER308_20295"/>